<dbReference type="HOGENOM" id="CLU_083338_0_0_12"/>
<gene>
    <name evidence="2" type="ORF">HMPREF9733_02423</name>
</gene>
<comment type="caution">
    <text evidence="2">The sequence shown here is derived from an EMBL/GenBank/DDBJ whole genome shotgun (WGS) entry which is preliminary data.</text>
</comment>
<evidence type="ECO:0000313" key="3">
    <source>
        <dbReference type="Proteomes" id="UP000016183"/>
    </source>
</evidence>
<name>M2AFW2_TREDN</name>
<dbReference type="EMBL" id="AGDZ01000028">
    <property type="protein sequence ID" value="EMB22086.1"/>
    <property type="molecule type" value="Genomic_DNA"/>
</dbReference>
<evidence type="ECO:0000259" key="1">
    <source>
        <dbReference type="Pfam" id="PF25302"/>
    </source>
</evidence>
<evidence type="ECO:0000313" key="2">
    <source>
        <dbReference type="EMBL" id="EMB22086.1"/>
    </source>
</evidence>
<dbReference type="NCBIfam" id="NF047619">
    <property type="entry name" value="NADase_discoid"/>
    <property type="match status" value="1"/>
</dbReference>
<proteinExistence type="predicted"/>
<dbReference type="Proteomes" id="UP000016183">
    <property type="component" value="Unassembled WGS sequence"/>
</dbReference>
<sequence length="323" mass="37223">MHEQTSKERKKMFLKSKIGLFKKSLFLCLFLIMGSFAIGQNFDLAGFGYTGGPPLAYFIKFQKGNKIEISWYNAKEEEVKKLYTYKKKYIGRFPLFELNADMPEDLYANLDPKSKEYLGNKFMLLTGLAKKAWGENEDAVIGLGMLPARKGEKAEGFFTRFPTGGTGETPYFKYTNESSHFIEETKEGKREYGIENLCDMREDSPWVEGVDGWGIGESFVIQTQRNNDDKYILLMNGYISASNPKLYDENGRIKKILVEGVISGKKKEFIIKDTPHPQTVDISFLYRQEDVKVTILDVYKGTKYEDTAIHFMILWRTEVIPYE</sequence>
<organism evidence="2 3">
    <name type="scientific">Treponema denticola SP33</name>
    <dbReference type="NCBI Taxonomy" id="999437"/>
    <lineage>
        <taxon>Bacteria</taxon>
        <taxon>Pseudomonadati</taxon>
        <taxon>Spirochaetota</taxon>
        <taxon>Spirochaetia</taxon>
        <taxon>Spirochaetales</taxon>
        <taxon>Treponemataceae</taxon>
        <taxon>Treponema</taxon>
    </lineage>
</organism>
<dbReference type="Pfam" id="PF25302">
    <property type="entry name" value="NADase_transloc"/>
    <property type="match status" value="1"/>
</dbReference>
<accession>M2AFW2</accession>
<dbReference type="PATRIC" id="fig|999437.3.peg.2500"/>
<feature type="domain" description="NAD glycohydrolase translocation F5/8 type C" evidence="1">
    <location>
        <begin position="183"/>
        <end position="309"/>
    </location>
</feature>
<reference evidence="2 3" key="1">
    <citation type="submission" date="2012-01" db="EMBL/GenBank/DDBJ databases">
        <title>The Genome Sequence of Treponema denticola SP33.</title>
        <authorList>
            <consortium name="The Broad Institute Genome Sequencing Platform"/>
            <person name="Earl A."/>
            <person name="Ward D."/>
            <person name="Feldgarden M."/>
            <person name="Gevers D."/>
            <person name="Blanton J.M."/>
            <person name="Fenno C.J."/>
            <person name="Baranova O.V."/>
            <person name="Mathney J."/>
            <person name="Dewhirst F.E."/>
            <person name="Izard J."/>
            <person name="Young S.K."/>
            <person name="Zeng Q."/>
            <person name="Gargeya S."/>
            <person name="Fitzgerald M."/>
            <person name="Haas B."/>
            <person name="Abouelleil A."/>
            <person name="Alvarado L."/>
            <person name="Arachchi H.M."/>
            <person name="Berlin A."/>
            <person name="Chapman S.B."/>
            <person name="Gearin G."/>
            <person name="Goldberg J."/>
            <person name="Griggs A."/>
            <person name="Gujja S."/>
            <person name="Hansen M."/>
            <person name="Heiman D."/>
            <person name="Howarth C."/>
            <person name="Larimer J."/>
            <person name="Lui A."/>
            <person name="MacDonald P.J.P."/>
            <person name="McCowen C."/>
            <person name="Montmayeur A."/>
            <person name="Murphy C."/>
            <person name="Neiman D."/>
            <person name="Pearson M."/>
            <person name="Priest M."/>
            <person name="Roberts A."/>
            <person name="Saif S."/>
            <person name="Shea T."/>
            <person name="Sisk P."/>
            <person name="Stolte C."/>
            <person name="Sykes S."/>
            <person name="Wortman J."/>
            <person name="Nusbaum C."/>
            <person name="Birren B."/>
        </authorList>
    </citation>
    <scope>NUCLEOTIDE SEQUENCE [LARGE SCALE GENOMIC DNA]</scope>
    <source>
        <strain evidence="2 3">SP33</strain>
    </source>
</reference>
<protein>
    <recommendedName>
        <fullName evidence="1">NAD glycohydrolase translocation F5/8 type C domain-containing protein</fullName>
    </recommendedName>
</protein>
<dbReference type="InterPro" id="IPR057561">
    <property type="entry name" value="NADase_transloc"/>
</dbReference>
<dbReference type="AlphaFoldDB" id="M2AFW2"/>